<proteinExistence type="predicted"/>
<feature type="region of interest" description="Disordered" evidence="1">
    <location>
        <begin position="251"/>
        <end position="277"/>
    </location>
</feature>
<feature type="transmembrane region" description="Helical" evidence="2">
    <location>
        <begin position="30"/>
        <end position="51"/>
    </location>
</feature>
<gene>
    <name evidence="3" type="ORF">MSAN_00945500</name>
</gene>
<dbReference type="Proteomes" id="UP000623467">
    <property type="component" value="Unassembled WGS sequence"/>
</dbReference>
<keyword evidence="2" id="KW-0812">Transmembrane</keyword>
<protein>
    <submittedName>
        <fullName evidence="3">Clampless protein 1</fullName>
    </submittedName>
</protein>
<evidence type="ECO:0000256" key="1">
    <source>
        <dbReference type="SAM" id="MobiDB-lite"/>
    </source>
</evidence>
<name>A0A8H7DCA8_9AGAR</name>
<evidence type="ECO:0000313" key="3">
    <source>
        <dbReference type="EMBL" id="KAF7366868.1"/>
    </source>
</evidence>
<evidence type="ECO:0000313" key="4">
    <source>
        <dbReference type="Proteomes" id="UP000623467"/>
    </source>
</evidence>
<accession>A0A8H7DCA8</accession>
<feature type="compositionally biased region" description="Basic and acidic residues" evidence="1">
    <location>
        <begin position="259"/>
        <end position="271"/>
    </location>
</feature>
<comment type="caution">
    <text evidence="3">The sequence shown here is derived from an EMBL/GenBank/DDBJ whole genome shotgun (WGS) entry which is preliminary data.</text>
</comment>
<dbReference type="EMBL" id="JACAZH010000006">
    <property type="protein sequence ID" value="KAF7366868.1"/>
    <property type="molecule type" value="Genomic_DNA"/>
</dbReference>
<reference evidence="3" key="1">
    <citation type="submission" date="2020-05" db="EMBL/GenBank/DDBJ databases">
        <title>Mycena genomes resolve the evolution of fungal bioluminescence.</title>
        <authorList>
            <person name="Tsai I.J."/>
        </authorList>
    </citation>
    <scope>NUCLEOTIDE SEQUENCE</scope>
    <source>
        <strain evidence="3">160909Yilan</strain>
    </source>
</reference>
<keyword evidence="4" id="KW-1185">Reference proteome</keyword>
<dbReference type="AlphaFoldDB" id="A0A8H7DCA8"/>
<keyword evidence="2" id="KW-0472">Membrane</keyword>
<organism evidence="3 4">
    <name type="scientific">Mycena sanguinolenta</name>
    <dbReference type="NCBI Taxonomy" id="230812"/>
    <lineage>
        <taxon>Eukaryota</taxon>
        <taxon>Fungi</taxon>
        <taxon>Dikarya</taxon>
        <taxon>Basidiomycota</taxon>
        <taxon>Agaricomycotina</taxon>
        <taxon>Agaricomycetes</taxon>
        <taxon>Agaricomycetidae</taxon>
        <taxon>Agaricales</taxon>
        <taxon>Marasmiineae</taxon>
        <taxon>Mycenaceae</taxon>
        <taxon>Mycena</taxon>
    </lineage>
</organism>
<keyword evidence="2" id="KW-1133">Transmembrane helix</keyword>
<sequence length="300" mass="31979">MAALPNRRSLGRFLAEASCWRLKALSDAVASHLAASFPLALLALLFAFQLLRCAFLYAGTEPGTAATTCHAFTDISRDVLAAAAPDLAPVPSEFIRHGLLAKSSLMQAGIRALAPSHLPSSLPRNRMLSSQYSTNSQGSLLHLANRRLQGTRPSSRFTQSSLSCTVPSSHLSRPFCPRRTRLTLRVLPITLPSPPAFSKLHARMYTGRLDDALGSLLPLPASFLASLSSPSRGAPAADVMASALRTPHLLRPLAPPLGQRRDTVGPRHTREGALAGHSRTGRVRCGIMRCVGFSVGGGAR</sequence>
<dbReference type="OrthoDB" id="3057316at2759"/>
<evidence type="ECO:0000256" key="2">
    <source>
        <dbReference type="SAM" id="Phobius"/>
    </source>
</evidence>